<name>C4J2D0_MAIZE</name>
<reference evidence="1" key="2">
    <citation type="submission" date="2012-06" db="EMBL/GenBank/DDBJ databases">
        <authorList>
            <person name="Yu Y."/>
            <person name="Currie J."/>
            <person name="Lomeli R."/>
            <person name="Angelova A."/>
            <person name="Collura K."/>
            <person name="Wissotski M."/>
            <person name="Campos D."/>
            <person name="Kudrna D."/>
            <person name="Golser W."/>
            <person name="Ashely E."/>
            <person name="Descour A."/>
            <person name="Fernandes J."/>
            <person name="Soderlund C."/>
            <person name="Walbot V."/>
        </authorList>
    </citation>
    <scope>NUCLEOTIDE SEQUENCE</scope>
    <source>
        <strain evidence="1">B73</strain>
    </source>
</reference>
<proteinExistence type="evidence at transcript level"/>
<sequence length="50" mass="5795">MSETYLPQVGVTSALQKKGPWAGSHVLKMNHHSFCVQNYLQYNKDFLLKR</sequence>
<reference evidence="1" key="1">
    <citation type="journal article" date="2009" name="PLoS Genet.">
        <title>Sequencing, mapping, and analysis of 27,455 maize full-length cDNAs.</title>
        <authorList>
            <person name="Soderlund C."/>
            <person name="Descour A."/>
            <person name="Kudrna D."/>
            <person name="Bomhoff M."/>
            <person name="Boyd L."/>
            <person name="Currie J."/>
            <person name="Angelova A."/>
            <person name="Collura K."/>
            <person name="Wissotski M."/>
            <person name="Ashley E."/>
            <person name="Morrow D."/>
            <person name="Fernandes J."/>
            <person name="Walbot V."/>
            <person name="Yu Y."/>
        </authorList>
    </citation>
    <scope>NUCLEOTIDE SEQUENCE</scope>
    <source>
        <strain evidence="1">B73</strain>
    </source>
</reference>
<organism evidence="1">
    <name type="scientific">Zea mays</name>
    <name type="common">Maize</name>
    <dbReference type="NCBI Taxonomy" id="4577"/>
    <lineage>
        <taxon>Eukaryota</taxon>
        <taxon>Viridiplantae</taxon>
        <taxon>Streptophyta</taxon>
        <taxon>Embryophyta</taxon>
        <taxon>Tracheophyta</taxon>
        <taxon>Spermatophyta</taxon>
        <taxon>Magnoliopsida</taxon>
        <taxon>Liliopsida</taxon>
        <taxon>Poales</taxon>
        <taxon>Poaceae</taxon>
        <taxon>PACMAD clade</taxon>
        <taxon>Panicoideae</taxon>
        <taxon>Andropogonodae</taxon>
        <taxon>Andropogoneae</taxon>
        <taxon>Tripsacinae</taxon>
        <taxon>Zea</taxon>
    </lineage>
</organism>
<dbReference type="AlphaFoldDB" id="C4J2D0"/>
<protein>
    <submittedName>
        <fullName evidence="1">Uncharacterized protein</fullName>
    </submittedName>
</protein>
<accession>C4J2D0</accession>
<evidence type="ECO:0000313" key="1">
    <source>
        <dbReference type="EMBL" id="ACR35330.1"/>
    </source>
</evidence>
<dbReference type="EMBL" id="BT084977">
    <property type="protein sequence ID" value="ACR35330.1"/>
    <property type="molecule type" value="mRNA"/>
</dbReference>